<keyword evidence="2" id="KW-1185">Reference proteome</keyword>
<sequence length="347" mass="38188">MSQHTEFIDHHDDVQVSLAADPLDQPQSALGTVTRLTATVEDRHHRPARDVEVKFSTHAAHARFSEHVVRTDHQGKAVTLLTYPYPPQTAPRGGMVTVYARTRCAEDTVKLVFYSEGLTPPRVINLKPGDIIDKESIAAGVQVVVYPWENIKQGNVATLYWGDNFAQRAFDGHNFPWVADIAKIFPGDKVLHDGIYRVFYEAIDNVGNIAESKPITVKVIDNPVINPTLLKPLLPAALHNVINLAAAKTGVEITLPGAQPEIGPCAQYRLFLDTRTYQGGLIKHTLIQSGEIRNNKNVVVTVGYPDLQGYDGVNGAFYYDIVNEDGAPALRSYAAQVIIDTVAPHLM</sequence>
<proteinExistence type="predicted"/>
<dbReference type="Gene3D" id="2.60.40.10">
    <property type="entry name" value="Immunoglobulins"/>
    <property type="match status" value="1"/>
</dbReference>
<dbReference type="RefSeq" id="WP_136991198.1">
    <property type="nucleotide sequence ID" value="NZ_SZPQ01000024.1"/>
</dbReference>
<accession>A0ABY2SHN6</accession>
<evidence type="ECO:0000313" key="1">
    <source>
        <dbReference type="EMBL" id="TKI04851.1"/>
    </source>
</evidence>
<evidence type="ECO:0000313" key="2">
    <source>
        <dbReference type="Proteomes" id="UP000305202"/>
    </source>
</evidence>
<dbReference type="InterPro" id="IPR008964">
    <property type="entry name" value="Invasin/intimin_cell_adhesion"/>
</dbReference>
<gene>
    <name evidence="1" type="ORF">FCN80_16140</name>
</gene>
<name>A0ABY2SHN6_9HYPH</name>
<comment type="caution">
    <text evidence="1">The sequence shown here is derived from an EMBL/GenBank/DDBJ whole genome shotgun (WGS) entry which is preliminary data.</text>
</comment>
<dbReference type="SUPFAM" id="SSF49373">
    <property type="entry name" value="Invasin/intimin cell-adhesion fragments"/>
    <property type="match status" value="1"/>
</dbReference>
<protein>
    <recommendedName>
        <fullName evidence="3">Ig-like protein group 3</fullName>
    </recommendedName>
</protein>
<dbReference type="InterPro" id="IPR013783">
    <property type="entry name" value="Ig-like_fold"/>
</dbReference>
<dbReference type="EMBL" id="SZPQ01000024">
    <property type="protein sequence ID" value="TKI04851.1"/>
    <property type="molecule type" value="Genomic_DNA"/>
</dbReference>
<organism evidence="1 2">
    <name type="scientific">Martelella alba</name>
    <dbReference type="NCBI Taxonomy" id="2590451"/>
    <lineage>
        <taxon>Bacteria</taxon>
        <taxon>Pseudomonadati</taxon>
        <taxon>Pseudomonadota</taxon>
        <taxon>Alphaproteobacteria</taxon>
        <taxon>Hyphomicrobiales</taxon>
        <taxon>Aurantimonadaceae</taxon>
        <taxon>Martelella</taxon>
    </lineage>
</organism>
<evidence type="ECO:0008006" key="3">
    <source>
        <dbReference type="Google" id="ProtNLM"/>
    </source>
</evidence>
<dbReference type="Proteomes" id="UP000305202">
    <property type="component" value="Unassembled WGS sequence"/>
</dbReference>
<reference evidence="1 2" key="1">
    <citation type="submission" date="2019-04" db="EMBL/GenBank/DDBJ databases">
        <authorList>
            <person name="Li M."/>
            <person name="Gao C."/>
        </authorList>
    </citation>
    <scope>NUCLEOTIDE SEQUENCE [LARGE SCALE GENOMIC DNA]</scope>
    <source>
        <strain evidence="1 2">BGMRC 2031</strain>
    </source>
</reference>